<gene>
    <name evidence="10" type="ORF">X805_24430</name>
</gene>
<dbReference type="RefSeq" id="WP_037482314.1">
    <property type="nucleotide sequence ID" value="NZ_AZRA01000062.1"/>
</dbReference>
<evidence type="ECO:0000256" key="7">
    <source>
        <dbReference type="ARBA" id="ARBA00023136"/>
    </source>
</evidence>
<evidence type="ECO:0000256" key="4">
    <source>
        <dbReference type="ARBA" id="ARBA00019078"/>
    </source>
</evidence>
<dbReference type="AlphaFoldDB" id="A0A059KKR8"/>
<keyword evidence="5 8" id="KW-0812">Transmembrane</keyword>
<dbReference type="InterPro" id="IPR009908">
    <property type="entry name" value="Methylamine_util_MauE"/>
</dbReference>
<dbReference type="Pfam" id="PF07291">
    <property type="entry name" value="MauE"/>
    <property type="match status" value="1"/>
</dbReference>
<dbReference type="eggNOG" id="ENOG5032ZYX">
    <property type="taxonomic scope" value="Bacteria"/>
</dbReference>
<dbReference type="GO" id="GO:0030416">
    <property type="term" value="P:methylamine metabolic process"/>
    <property type="evidence" value="ECO:0007669"/>
    <property type="project" value="InterPro"/>
</dbReference>
<feature type="transmembrane region" description="Helical" evidence="8">
    <location>
        <begin position="119"/>
        <end position="139"/>
    </location>
</feature>
<dbReference type="GO" id="GO:0016020">
    <property type="term" value="C:membrane"/>
    <property type="evidence" value="ECO:0007669"/>
    <property type="project" value="UniProtKB-SubCell"/>
</dbReference>
<keyword evidence="6 8" id="KW-1133">Transmembrane helix</keyword>
<evidence type="ECO:0000256" key="5">
    <source>
        <dbReference type="ARBA" id="ARBA00022692"/>
    </source>
</evidence>
<feature type="domain" description="Methylamine utilisation protein MauE" evidence="9">
    <location>
        <begin position="13"/>
        <end position="139"/>
    </location>
</feature>
<comment type="pathway">
    <text evidence="3">One-carbon metabolism; methylamine degradation.</text>
</comment>
<dbReference type="STRING" id="34103.SAMN05421778_10655"/>
<dbReference type="EMBL" id="AZRA01000062">
    <property type="protein sequence ID" value="KDB51965.1"/>
    <property type="molecule type" value="Genomic_DNA"/>
</dbReference>
<evidence type="ECO:0000256" key="2">
    <source>
        <dbReference type="ARBA" id="ARBA00004141"/>
    </source>
</evidence>
<evidence type="ECO:0000313" key="10">
    <source>
        <dbReference type="EMBL" id="KDB51965.1"/>
    </source>
</evidence>
<proteinExistence type="predicted"/>
<keyword evidence="7 8" id="KW-0472">Membrane</keyword>
<comment type="subcellular location">
    <subcellularLocation>
        <location evidence="2">Membrane</location>
        <topology evidence="2">Multi-pass membrane protein</topology>
    </subcellularLocation>
</comment>
<evidence type="ECO:0000256" key="1">
    <source>
        <dbReference type="ARBA" id="ARBA00003475"/>
    </source>
</evidence>
<organism evidence="10 11">
    <name type="scientific">Sphaerotilus natans subsp. natans DSM 6575</name>
    <dbReference type="NCBI Taxonomy" id="1286631"/>
    <lineage>
        <taxon>Bacteria</taxon>
        <taxon>Pseudomonadati</taxon>
        <taxon>Pseudomonadota</taxon>
        <taxon>Betaproteobacteria</taxon>
        <taxon>Burkholderiales</taxon>
        <taxon>Sphaerotilaceae</taxon>
        <taxon>Sphaerotilus</taxon>
    </lineage>
</organism>
<protein>
    <recommendedName>
        <fullName evidence="4">Methylamine utilization protein MauE</fullName>
    </recommendedName>
</protein>
<feature type="transmembrane region" description="Helical" evidence="8">
    <location>
        <begin position="79"/>
        <end position="98"/>
    </location>
</feature>
<feature type="transmembrane region" description="Helical" evidence="8">
    <location>
        <begin position="151"/>
        <end position="172"/>
    </location>
</feature>
<comment type="function">
    <text evidence="1">May be specifically involved in the processing, transport, and/or maturation of the MADH beta-subunit.</text>
</comment>
<evidence type="ECO:0000259" key="9">
    <source>
        <dbReference type="Pfam" id="PF07291"/>
    </source>
</evidence>
<comment type="caution">
    <text evidence="10">The sequence shown here is derived from an EMBL/GenBank/DDBJ whole genome shotgun (WGS) entry which is preliminary data.</text>
</comment>
<sequence>MGADLLPALDPVIGHTAAASVGALLLTGALAKLRDVALFRATLDNYRLLPDAALGAATIALPLAELAAGALILPAASRAAGALLALALLALVTGAVAWRLTRGGGPIDCGCGGSTEVPLSGGLIARNAVLMLLTLLAALPAMDRPTVWLDALATVLATLFFLGLYQTANLWLAHHPKLLELRNAP</sequence>
<dbReference type="UniPathway" id="UPA00895"/>
<evidence type="ECO:0000256" key="6">
    <source>
        <dbReference type="ARBA" id="ARBA00022989"/>
    </source>
</evidence>
<reference evidence="10 11" key="1">
    <citation type="journal article" date="2014" name="FEMS Microbiol. Ecol.">
        <title>Sphaerotilus natans encrusted with nanoball-shaped Fe(III) oxide minerals formed by nitrate-reducing mixotrophic Fe(II) oxidation.</title>
        <authorList>
            <person name="Park S."/>
            <person name="Kim D.H."/>
            <person name="Lee J.H."/>
            <person name="Hur H.G."/>
        </authorList>
    </citation>
    <scope>NUCLEOTIDE SEQUENCE [LARGE SCALE GENOMIC DNA]</scope>
    <source>
        <strain evidence="10 11">DSM 6575</strain>
    </source>
</reference>
<evidence type="ECO:0000256" key="8">
    <source>
        <dbReference type="SAM" id="Phobius"/>
    </source>
</evidence>
<evidence type="ECO:0000256" key="3">
    <source>
        <dbReference type="ARBA" id="ARBA00004856"/>
    </source>
</evidence>
<feature type="transmembrane region" description="Helical" evidence="8">
    <location>
        <begin position="12"/>
        <end position="31"/>
    </location>
</feature>
<name>A0A059KKR8_9BURK</name>
<evidence type="ECO:0000313" key="11">
    <source>
        <dbReference type="Proteomes" id="UP000026714"/>
    </source>
</evidence>
<dbReference type="Proteomes" id="UP000026714">
    <property type="component" value="Unassembled WGS sequence"/>
</dbReference>
<feature type="transmembrane region" description="Helical" evidence="8">
    <location>
        <begin position="52"/>
        <end position="73"/>
    </location>
</feature>
<accession>A0A059KKR8</accession>
<keyword evidence="11" id="KW-1185">Reference proteome</keyword>